<evidence type="ECO:0000256" key="10">
    <source>
        <dbReference type="ARBA" id="ARBA00031950"/>
    </source>
</evidence>
<dbReference type="AlphaFoldDB" id="A0A4D9EQN8"/>
<keyword evidence="8" id="KW-0808">Transferase</keyword>
<evidence type="ECO:0000256" key="3">
    <source>
        <dbReference type="ARBA" id="ARBA00009789"/>
    </source>
</evidence>
<evidence type="ECO:0000256" key="2">
    <source>
        <dbReference type="ARBA" id="ARBA00004922"/>
    </source>
</evidence>
<dbReference type="InterPro" id="IPR018294">
    <property type="entry name" value="ISPD_synthase_CS"/>
</dbReference>
<dbReference type="GO" id="GO:0047349">
    <property type="term" value="F:D-ribitol-5-phosphate cytidylyltransferase activity"/>
    <property type="evidence" value="ECO:0007669"/>
    <property type="project" value="UniProtKB-EC"/>
</dbReference>
<dbReference type="PANTHER" id="PTHR43015:SF1">
    <property type="entry name" value="D-RIBITOL-5-PHOSPHATE CYTIDYLYLTRANSFERASE"/>
    <property type="match status" value="1"/>
</dbReference>
<protein>
    <recommendedName>
        <fullName evidence="6">D-ribitol-5-phosphate cytidylyltransferase</fullName>
        <ecNumber evidence="5">2.7.7.40</ecNumber>
    </recommendedName>
    <alternativeName>
        <fullName evidence="10">2-C-methyl-D-erythritol 4-phosphate cytidylyltransferase-like protein</fullName>
    </alternativeName>
    <alternativeName>
        <fullName evidence="11">Isoprenoid synthase domain-containing protein</fullName>
    </alternativeName>
</protein>
<evidence type="ECO:0000256" key="4">
    <source>
        <dbReference type="ARBA" id="ARBA00011738"/>
    </source>
</evidence>
<dbReference type="EC" id="2.7.7.40" evidence="5"/>
<evidence type="ECO:0000256" key="12">
    <source>
        <dbReference type="ARBA" id="ARBA00045509"/>
    </source>
</evidence>
<comment type="similarity">
    <text evidence="3">Belongs to the IspD/TarI cytidylyltransferase family. IspD subfamily.</text>
</comment>
<dbReference type="InterPro" id="IPR029044">
    <property type="entry name" value="Nucleotide-diphossugar_trans"/>
</dbReference>
<dbReference type="PROSITE" id="PS01295">
    <property type="entry name" value="ISPD"/>
    <property type="match status" value="1"/>
</dbReference>
<keyword evidence="18" id="KW-1185">Reference proteome</keyword>
<evidence type="ECO:0000256" key="6">
    <source>
        <dbReference type="ARBA" id="ARBA00015848"/>
    </source>
</evidence>
<dbReference type="STRING" id="55544.A0A4D9EQN8"/>
<evidence type="ECO:0000256" key="8">
    <source>
        <dbReference type="ARBA" id="ARBA00022679"/>
    </source>
</evidence>
<evidence type="ECO:0000256" key="1">
    <source>
        <dbReference type="ARBA" id="ARBA00004514"/>
    </source>
</evidence>
<comment type="function">
    <text evidence="12">Cytidylyltransferase required for protein O-linked mannosylation. Catalyzes the formation of CDP-ribitol nucleotide sugar from D-ribitol 5-phosphate. CDP-ribitol is a substrate of FKTN during the biosynthesis of the phosphorylated O-mannosyl trisaccharide (N-acetylgalactosamine-beta-3-N-acetylglucosamine-beta-4-(phosphate-6-)mannose), a carbohydrate structure present in alpha-dystroglycan (DAG1), which is required for binding laminin G-like domain-containing extracellular proteins with high affinity. Shows activity toward other pentose phosphate sugars and mediates formation of CDP-ribulose or CDP-ribose using CTP and ribulose-5-phosphate or ribose-5-phosphate, respectively. Not involved in dolichol production.</text>
</comment>
<dbReference type="SUPFAM" id="SSF53448">
    <property type="entry name" value="Nucleotide-diphospho-sugar transferases"/>
    <property type="match status" value="1"/>
</dbReference>
<dbReference type="Pfam" id="PF01128">
    <property type="entry name" value="IspD"/>
    <property type="match status" value="1"/>
</dbReference>
<keyword evidence="9" id="KW-0548">Nucleotidyltransferase</keyword>
<dbReference type="OrthoDB" id="414267at2759"/>
<evidence type="ECO:0000256" key="13">
    <source>
        <dbReference type="ARBA" id="ARBA00048797"/>
    </source>
</evidence>
<dbReference type="Gene3D" id="3.90.550.10">
    <property type="entry name" value="Spore Coat Polysaccharide Biosynthesis Protein SpsA, Chain A"/>
    <property type="match status" value="1"/>
</dbReference>
<sequence length="459" mass="50901">MEPGNLLSGGASVAAVLPAGGSGERLGSATPKQFCALLGRPLISYTVRALERINWISDIVVVVSLENIETMKSIIEKYGHKRITVVEGGMTRHRSIFNGLKIFPESKLSSCPLQKPEVVIIHDAVRPFVEEDILLKVVLAAKEHGAAGAIRPLVSTVVASSADGSLDHSLERARYRASEMPQAFLFDIIYQAYHQCSDYDLDYGTECLHLALKYCKANAKLIEGSPDLWKIKPITTSPIFSGHGEQLMTILFITALNIFKGCYQVTYKQDLYAAESIIKDNLSQQVCVTTDMKEDALQLGFLLHETLKNEVKQVKGISVFLCKNDNRLQNIFLGQCYNFICINAKKSDIKETQQLVDILENARISVLHPVVLISVSWCLVLLGFLAPTALLCPIHSGDAADCIELCKSVEPANRVSGPFECFRKYVFQQWNGRTGWDKGICKGSEKEKYFGLWSSHPLQ</sequence>
<comment type="subunit">
    <text evidence="4">Homodimer.</text>
</comment>
<gene>
    <name evidence="17" type="ORF">DR999_PMT07262</name>
</gene>
<comment type="pathway">
    <text evidence="2">Protein modification; protein glycosylation.</text>
</comment>
<accession>A0A4D9EQN8</accession>
<dbReference type="FunFam" id="3.90.550.10:FF:000080">
    <property type="entry name" value="D-ribitol-5-phosphate cytidylyltransferase isoform X1"/>
    <property type="match status" value="1"/>
</dbReference>
<evidence type="ECO:0000256" key="9">
    <source>
        <dbReference type="ARBA" id="ARBA00022695"/>
    </source>
</evidence>
<evidence type="ECO:0000313" key="18">
    <source>
        <dbReference type="Proteomes" id="UP000297703"/>
    </source>
</evidence>
<evidence type="ECO:0000256" key="15">
    <source>
        <dbReference type="ARBA" id="ARBA00049484"/>
    </source>
</evidence>
<dbReference type="InterPro" id="IPR040635">
    <property type="entry name" value="ISPD_C"/>
</dbReference>
<feature type="domain" description="D-ribitol-5-phosphate cytidylyltransferase C-terminal" evidence="16">
    <location>
        <begin position="284"/>
        <end position="376"/>
    </location>
</feature>
<evidence type="ECO:0000256" key="5">
    <source>
        <dbReference type="ARBA" id="ARBA00012488"/>
    </source>
</evidence>
<evidence type="ECO:0000256" key="14">
    <source>
        <dbReference type="ARBA" id="ARBA00048814"/>
    </source>
</evidence>
<dbReference type="Pfam" id="PF18706">
    <property type="entry name" value="ISPD_C"/>
    <property type="match status" value="1"/>
</dbReference>
<dbReference type="InterPro" id="IPR034683">
    <property type="entry name" value="IspD/TarI"/>
</dbReference>
<comment type="subcellular location">
    <subcellularLocation>
        <location evidence="1">Cytoplasm</location>
        <location evidence="1">Cytosol</location>
    </subcellularLocation>
</comment>
<evidence type="ECO:0000256" key="7">
    <source>
        <dbReference type="ARBA" id="ARBA00022490"/>
    </source>
</evidence>
<dbReference type="EMBL" id="QXTE01000050">
    <property type="protein sequence ID" value="TFK09688.1"/>
    <property type="molecule type" value="Genomic_DNA"/>
</dbReference>
<dbReference type="GO" id="GO:0005829">
    <property type="term" value="C:cytosol"/>
    <property type="evidence" value="ECO:0007669"/>
    <property type="project" value="UniProtKB-SubCell"/>
</dbReference>
<dbReference type="CDD" id="cd02516">
    <property type="entry name" value="CDP-ME_synthetase"/>
    <property type="match status" value="1"/>
</dbReference>
<proteinExistence type="inferred from homology"/>
<dbReference type="GO" id="GO:0035269">
    <property type="term" value="P:protein O-linked glycosylation via mannose"/>
    <property type="evidence" value="ECO:0007669"/>
    <property type="project" value="TreeGrafter"/>
</dbReference>
<dbReference type="PANTHER" id="PTHR43015">
    <property type="entry name" value="D-RIBITOL-5-PHOSPHATE CYTIDYLYLTRANSFERASE"/>
    <property type="match status" value="1"/>
</dbReference>
<comment type="catalytic activity">
    <reaction evidence="15">
        <text>D-ribitol 5-phosphate + CTP + H(+) = CDP-L-ribitol + diphosphate</text>
        <dbReference type="Rhea" id="RHEA:12456"/>
        <dbReference type="ChEBI" id="CHEBI:15378"/>
        <dbReference type="ChEBI" id="CHEBI:33019"/>
        <dbReference type="ChEBI" id="CHEBI:37563"/>
        <dbReference type="ChEBI" id="CHEBI:57608"/>
        <dbReference type="ChEBI" id="CHEBI:57695"/>
        <dbReference type="EC" id="2.7.7.40"/>
    </reaction>
</comment>
<comment type="caution">
    <text evidence="17">The sequence shown here is derived from an EMBL/GenBank/DDBJ whole genome shotgun (WGS) entry which is preliminary data.</text>
</comment>
<dbReference type="Proteomes" id="UP000297703">
    <property type="component" value="Unassembled WGS sequence"/>
</dbReference>
<organism evidence="17 18">
    <name type="scientific">Platysternon megacephalum</name>
    <name type="common">big-headed turtle</name>
    <dbReference type="NCBI Taxonomy" id="55544"/>
    <lineage>
        <taxon>Eukaryota</taxon>
        <taxon>Metazoa</taxon>
        <taxon>Chordata</taxon>
        <taxon>Craniata</taxon>
        <taxon>Vertebrata</taxon>
        <taxon>Euteleostomi</taxon>
        <taxon>Archelosauria</taxon>
        <taxon>Testudinata</taxon>
        <taxon>Testudines</taxon>
        <taxon>Cryptodira</taxon>
        <taxon>Durocryptodira</taxon>
        <taxon>Testudinoidea</taxon>
        <taxon>Platysternidae</taxon>
        <taxon>Platysternon</taxon>
    </lineage>
</organism>
<evidence type="ECO:0000256" key="11">
    <source>
        <dbReference type="ARBA" id="ARBA00032606"/>
    </source>
</evidence>
<name>A0A4D9EQN8_9SAUR</name>
<reference evidence="17 18" key="1">
    <citation type="submission" date="2019-04" db="EMBL/GenBank/DDBJ databases">
        <title>Draft genome of the big-headed turtle Platysternon megacephalum.</title>
        <authorList>
            <person name="Gong S."/>
        </authorList>
    </citation>
    <scope>NUCLEOTIDE SEQUENCE [LARGE SCALE GENOMIC DNA]</scope>
    <source>
        <strain evidence="17">DO16091913</strain>
        <tissue evidence="17">Muscle</tissue>
    </source>
</reference>
<evidence type="ECO:0000259" key="16">
    <source>
        <dbReference type="Pfam" id="PF18706"/>
    </source>
</evidence>
<dbReference type="GO" id="GO:0008299">
    <property type="term" value="P:isoprenoid biosynthetic process"/>
    <property type="evidence" value="ECO:0007669"/>
    <property type="project" value="InterPro"/>
</dbReference>
<dbReference type="UniPathway" id="UPA00378"/>
<evidence type="ECO:0000313" key="17">
    <source>
        <dbReference type="EMBL" id="TFK09688.1"/>
    </source>
</evidence>
<comment type="catalytic activity">
    <reaction evidence="14">
        <text>D-ribose 5-phosphate + CTP + H(+) = CDP-D-ribose + diphosphate</text>
        <dbReference type="Rhea" id="RHEA:53872"/>
        <dbReference type="ChEBI" id="CHEBI:15378"/>
        <dbReference type="ChEBI" id="CHEBI:33019"/>
        <dbReference type="ChEBI" id="CHEBI:37563"/>
        <dbReference type="ChEBI" id="CHEBI:78346"/>
        <dbReference type="ChEBI" id="CHEBI:137525"/>
    </reaction>
</comment>
<comment type="catalytic activity">
    <reaction evidence="13">
        <text>D-ribulose 5-phosphate + CTP + H(+) = CDP-D-ribulose + diphosphate</text>
        <dbReference type="Rhea" id="RHEA:53612"/>
        <dbReference type="ChEBI" id="CHEBI:15378"/>
        <dbReference type="ChEBI" id="CHEBI:33019"/>
        <dbReference type="ChEBI" id="CHEBI:37563"/>
        <dbReference type="ChEBI" id="CHEBI:58121"/>
        <dbReference type="ChEBI" id="CHEBI:137524"/>
    </reaction>
</comment>
<reference evidence="17 18" key="2">
    <citation type="submission" date="2019-04" db="EMBL/GenBank/DDBJ databases">
        <title>The genome sequence of big-headed turtle.</title>
        <authorList>
            <person name="Gong S."/>
        </authorList>
    </citation>
    <scope>NUCLEOTIDE SEQUENCE [LARGE SCALE GENOMIC DNA]</scope>
    <source>
        <strain evidence="17">DO16091913</strain>
        <tissue evidence="17">Muscle</tissue>
    </source>
</reference>
<keyword evidence="7" id="KW-0963">Cytoplasm</keyword>